<evidence type="ECO:0000256" key="2">
    <source>
        <dbReference type="ARBA" id="ARBA00022481"/>
    </source>
</evidence>
<keyword evidence="8" id="KW-1185">Reference proteome</keyword>
<evidence type="ECO:0000256" key="5">
    <source>
        <dbReference type="ARBA" id="ARBA00023136"/>
    </source>
</evidence>
<protein>
    <recommendedName>
        <fullName evidence="9">General secretion pathway protein H</fullName>
    </recommendedName>
</protein>
<dbReference type="EMBL" id="BSNJ01000005">
    <property type="protein sequence ID" value="GLQ21664.1"/>
    <property type="molecule type" value="Genomic_DNA"/>
</dbReference>
<dbReference type="PRINTS" id="PR00885">
    <property type="entry name" value="BCTERIALGSPH"/>
</dbReference>
<dbReference type="SUPFAM" id="SSF54523">
    <property type="entry name" value="Pili subunits"/>
    <property type="match status" value="1"/>
</dbReference>
<name>A0ABQ5V286_9PROT</name>
<dbReference type="Proteomes" id="UP001161390">
    <property type="component" value="Unassembled WGS sequence"/>
</dbReference>
<dbReference type="NCBIfam" id="TIGR02532">
    <property type="entry name" value="IV_pilin_GFxxxE"/>
    <property type="match status" value="1"/>
</dbReference>
<evidence type="ECO:0000256" key="1">
    <source>
        <dbReference type="ARBA" id="ARBA00004167"/>
    </source>
</evidence>
<reference evidence="7" key="1">
    <citation type="journal article" date="2014" name="Int. J. Syst. Evol. Microbiol.">
        <title>Complete genome of a new Firmicutes species belonging to the dominant human colonic microbiota ('Ruminococcus bicirculans') reveals two chromosomes and a selective capacity to utilize plant glucans.</title>
        <authorList>
            <consortium name="NISC Comparative Sequencing Program"/>
            <person name="Wegmann U."/>
            <person name="Louis P."/>
            <person name="Goesmann A."/>
            <person name="Henrissat B."/>
            <person name="Duncan S.H."/>
            <person name="Flint H.J."/>
        </authorList>
    </citation>
    <scope>NUCLEOTIDE SEQUENCE</scope>
    <source>
        <strain evidence="7">NBRC 108216</strain>
    </source>
</reference>
<accession>A0ABQ5V286</accession>
<dbReference type="PROSITE" id="PS00409">
    <property type="entry name" value="PROKAR_NTER_METHYL"/>
    <property type="match status" value="1"/>
</dbReference>
<evidence type="ECO:0000313" key="8">
    <source>
        <dbReference type="Proteomes" id="UP001161390"/>
    </source>
</evidence>
<organism evidence="7 8">
    <name type="scientific">Algimonas porphyrae</name>
    <dbReference type="NCBI Taxonomy" id="1128113"/>
    <lineage>
        <taxon>Bacteria</taxon>
        <taxon>Pseudomonadati</taxon>
        <taxon>Pseudomonadota</taxon>
        <taxon>Alphaproteobacteria</taxon>
        <taxon>Maricaulales</taxon>
        <taxon>Robiginitomaculaceae</taxon>
        <taxon>Algimonas</taxon>
    </lineage>
</organism>
<keyword evidence="5 6" id="KW-0472">Membrane</keyword>
<gene>
    <name evidence="7" type="ORF">GCM10007854_26190</name>
</gene>
<keyword evidence="2" id="KW-0488">Methylation</keyword>
<evidence type="ECO:0000313" key="7">
    <source>
        <dbReference type="EMBL" id="GLQ21664.1"/>
    </source>
</evidence>
<dbReference type="InterPro" id="IPR045584">
    <property type="entry name" value="Pilin-like"/>
</dbReference>
<dbReference type="Pfam" id="PF07963">
    <property type="entry name" value="N_methyl"/>
    <property type="match status" value="1"/>
</dbReference>
<evidence type="ECO:0008006" key="9">
    <source>
        <dbReference type="Google" id="ProtNLM"/>
    </source>
</evidence>
<comment type="subcellular location">
    <subcellularLocation>
        <location evidence="1">Membrane</location>
        <topology evidence="1">Single-pass membrane protein</topology>
    </subcellularLocation>
</comment>
<comment type="caution">
    <text evidence="7">The sequence shown here is derived from an EMBL/GenBank/DDBJ whole genome shotgun (WGS) entry which is preliminary data.</text>
</comment>
<dbReference type="InterPro" id="IPR002416">
    <property type="entry name" value="T2SS_protein-GspH"/>
</dbReference>
<evidence type="ECO:0000256" key="3">
    <source>
        <dbReference type="ARBA" id="ARBA00022692"/>
    </source>
</evidence>
<reference evidence="7" key="2">
    <citation type="submission" date="2023-01" db="EMBL/GenBank/DDBJ databases">
        <title>Draft genome sequence of Algimonas porphyrae strain NBRC 108216.</title>
        <authorList>
            <person name="Sun Q."/>
            <person name="Mori K."/>
        </authorList>
    </citation>
    <scope>NUCLEOTIDE SEQUENCE</scope>
    <source>
        <strain evidence="7">NBRC 108216</strain>
    </source>
</reference>
<proteinExistence type="predicted"/>
<evidence type="ECO:0000256" key="6">
    <source>
        <dbReference type="SAM" id="Phobius"/>
    </source>
</evidence>
<dbReference type="RefSeq" id="WP_284373435.1">
    <property type="nucleotide sequence ID" value="NZ_BSNJ01000005.1"/>
</dbReference>
<keyword evidence="3 6" id="KW-0812">Transmembrane</keyword>
<feature type="transmembrane region" description="Helical" evidence="6">
    <location>
        <begin position="20"/>
        <end position="43"/>
    </location>
</feature>
<evidence type="ECO:0000256" key="4">
    <source>
        <dbReference type="ARBA" id="ARBA00022989"/>
    </source>
</evidence>
<dbReference type="InterPro" id="IPR012902">
    <property type="entry name" value="N_methyl_site"/>
</dbReference>
<sequence length="165" mass="17996">MPILATGNRLISDRNGEGGFSLVELLAVLAILSLMVGAVVMNLPQPRSETDRASEAMAMQLDRFLDDGAIAGEVRALGPYAGGLALFRHDGLSWVQTDDLPWPNAAQLRLERGGERVDIPELAAPGLLFEPYGSVPDFTLILQDRQASYELQSDPRGRIIRIVDR</sequence>
<keyword evidence="4 6" id="KW-1133">Transmembrane helix</keyword>